<dbReference type="AlphaFoldDB" id="A0A975WW02"/>
<evidence type="ECO:0000313" key="1">
    <source>
        <dbReference type="EMBL" id="SOY46474.1"/>
    </source>
</evidence>
<reference evidence="1 2" key="1">
    <citation type="submission" date="2018-01" db="EMBL/GenBank/DDBJ databases">
        <authorList>
            <person name="Clerissi C."/>
        </authorList>
    </citation>
    <scope>NUCLEOTIDE SEQUENCE [LARGE SCALE GENOMIC DNA]</scope>
    <source>
        <strain evidence="1">Cupriavidus sp. LMG 19464</strain>
    </source>
</reference>
<sequence>MSPARQKKNGPDLAIQAVVSTTVSGRSDRIRTYDPLIPNQMRYQAALRSEAGHCSRVDAPRSICVDAEWFWACRPAAMLPLLAGALCLDLGLRAAIIRTPLQSDRRAVGNARFCVFPSGLT</sequence>
<accession>A0A975WW02</accession>
<dbReference type="EMBL" id="OFSQ01000008">
    <property type="protein sequence ID" value="SOY46474.1"/>
    <property type="molecule type" value="Genomic_DNA"/>
</dbReference>
<dbReference type="Proteomes" id="UP000256780">
    <property type="component" value="Chromosome CBM2587_a"/>
</dbReference>
<protein>
    <submittedName>
        <fullName evidence="1">Uncharacterized protein</fullName>
    </submittedName>
</protein>
<dbReference type="AntiFam" id="ANF00012">
    <property type="entry name" value="tRNA translation"/>
</dbReference>
<evidence type="ECO:0000313" key="2">
    <source>
        <dbReference type="Proteomes" id="UP000256780"/>
    </source>
</evidence>
<name>A0A975WW02_9BURK</name>
<comment type="caution">
    <text evidence="1">The sequence shown here is derived from an EMBL/GenBank/DDBJ whole genome shotgun (WGS) entry which is preliminary data.</text>
</comment>
<proteinExistence type="predicted"/>
<gene>
    <name evidence="1" type="ORF">CBM2587_A160351</name>
</gene>
<organism evidence="1 2">
    <name type="scientific">Cupriavidus taiwanensis</name>
    <dbReference type="NCBI Taxonomy" id="164546"/>
    <lineage>
        <taxon>Bacteria</taxon>
        <taxon>Pseudomonadati</taxon>
        <taxon>Pseudomonadota</taxon>
        <taxon>Betaproteobacteria</taxon>
        <taxon>Burkholderiales</taxon>
        <taxon>Burkholderiaceae</taxon>
        <taxon>Cupriavidus</taxon>
    </lineage>
</organism>